<dbReference type="InterPro" id="IPR027417">
    <property type="entry name" value="P-loop_NTPase"/>
</dbReference>
<feature type="compositionally biased region" description="Polar residues" evidence="1">
    <location>
        <begin position="1"/>
        <end position="13"/>
    </location>
</feature>
<dbReference type="AlphaFoldDB" id="A0A836CCA7"/>
<dbReference type="SUPFAM" id="SSF52540">
    <property type="entry name" value="P-loop containing nucleoside triphosphate hydrolases"/>
    <property type="match status" value="1"/>
</dbReference>
<feature type="compositionally biased region" description="Acidic residues" evidence="1">
    <location>
        <begin position="22"/>
        <end position="31"/>
    </location>
</feature>
<dbReference type="InterPro" id="IPR042197">
    <property type="entry name" value="Apaf_helical"/>
</dbReference>
<dbReference type="InterPro" id="IPR011990">
    <property type="entry name" value="TPR-like_helical_dom_sf"/>
</dbReference>
<gene>
    <name evidence="2" type="ORF">JKP88DRAFT_328266</name>
</gene>
<feature type="compositionally biased region" description="Low complexity" evidence="1">
    <location>
        <begin position="141"/>
        <end position="163"/>
    </location>
</feature>
<accession>A0A836CCA7</accession>
<feature type="region of interest" description="Disordered" evidence="1">
    <location>
        <begin position="1"/>
        <end position="84"/>
    </location>
</feature>
<keyword evidence="3" id="KW-1185">Reference proteome</keyword>
<reference evidence="2" key="1">
    <citation type="submission" date="2021-02" db="EMBL/GenBank/DDBJ databases">
        <title>First Annotated Genome of the Yellow-green Alga Tribonema minus.</title>
        <authorList>
            <person name="Mahan K.M."/>
        </authorList>
    </citation>
    <scope>NUCLEOTIDE SEQUENCE</scope>
    <source>
        <strain evidence="2">UTEX B ZZ1240</strain>
    </source>
</reference>
<dbReference type="Proteomes" id="UP000664859">
    <property type="component" value="Unassembled WGS sequence"/>
</dbReference>
<dbReference type="EMBL" id="JAFCMP010000511">
    <property type="protein sequence ID" value="KAG5178916.1"/>
    <property type="molecule type" value="Genomic_DNA"/>
</dbReference>
<protein>
    <submittedName>
        <fullName evidence="2">Uncharacterized protein</fullName>
    </submittedName>
</protein>
<comment type="caution">
    <text evidence="2">The sequence shown here is derived from an EMBL/GenBank/DDBJ whole genome shotgun (WGS) entry which is preliminary data.</text>
</comment>
<dbReference type="Gene3D" id="1.25.40.10">
    <property type="entry name" value="Tetratricopeptide repeat domain"/>
    <property type="match status" value="1"/>
</dbReference>
<organism evidence="2 3">
    <name type="scientific">Tribonema minus</name>
    <dbReference type="NCBI Taxonomy" id="303371"/>
    <lineage>
        <taxon>Eukaryota</taxon>
        <taxon>Sar</taxon>
        <taxon>Stramenopiles</taxon>
        <taxon>Ochrophyta</taxon>
        <taxon>PX clade</taxon>
        <taxon>Xanthophyceae</taxon>
        <taxon>Tribonematales</taxon>
        <taxon>Tribonemataceae</taxon>
        <taxon>Tribonema</taxon>
    </lineage>
</organism>
<feature type="compositionally biased region" description="Low complexity" evidence="1">
    <location>
        <begin position="898"/>
        <end position="908"/>
    </location>
</feature>
<proteinExistence type="predicted"/>
<feature type="region of interest" description="Disordered" evidence="1">
    <location>
        <begin position="884"/>
        <end position="908"/>
    </location>
</feature>
<evidence type="ECO:0000313" key="3">
    <source>
        <dbReference type="Proteomes" id="UP000664859"/>
    </source>
</evidence>
<dbReference type="Gene3D" id="1.10.8.430">
    <property type="entry name" value="Helical domain of apoptotic protease-activating factors"/>
    <property type="match status" value="1"/>
</dbReference>
<feature type="compositionally biased region" description="Basic and acidic residues" evidence="1">
    <location>
        <begin position="35"/>
        <end position="44"/>
    </location>
</feature>
<evidence type="ECO:0000256" key="1">
    <source>
        <dbReference type="SAM" id="MobiDB-lite"/>
    </source>
</evidence>
<feature type="region of interest" description="Disordered" evidence="1">
    <location>
        <begin position="140"/>
        <end position="163"/>
    </location>
</feature>
<name>A0A836CCA7_9STRA</name>
<sequence>MRWQQSGRTSSCGSEVDISEASSEDECDDVSGPEGQKESEHEGEGDAVGDPWAAARQAPASDVLSSGRPLSPVTEKEDDSLDGADEACEDAWASAREAAAATVCTPSEEDAALASKKAGISDTMRLKVEHFEAVLQLPFGSPRSSSTSTTPHPSPLAAPGAAASPLFSSSCHGTAGSAHASPRRTAALSLLGRSPSAFEDNTSLAVDLLDQQALSLALDDLAHSLDAASATAAAAAATAPSYGSSPAGSPRHARAVPLRALCTCLNQALGAAVSAACVASAGGCVPHARRLARALRGLAAVWRLLAAPPRRPGSPTQRAKLEAQVALSVGAHALRVRGAVSALLSPVPLLALLARRGGLRGAAAALDAAHAACCDAAARLSLVAAAAESAGQGVAAAAATAAAAACRGAHGAAAVTVCTAAAAPLLLPPGTGGGGSEVEQELLQAADAQAHHLQQRFNSILSEAMGDGSLAELARWLAQRFAQLSCVDGRACLLVVDDAWDRGDLEMLRGLGAHLLVTANARGALRGGSGSGSGGGGGGGSGGGAAPAGCDAVEVGRLDAEESGELLSRAASLRGAVRGALREGAAWRGLVAQCRGLPLALAMVGGTLHRCGDAAAWDAAGRRLRQLRGSLRSSGSGSGVDDDDDDDDAALRCVTEMATEALEPRLRRWYARLVMLPRGVPASARVLRNLWAGCDEVAFVIAVEALALRALLHAVAGGGSSGGSTRLLAEAPPAALLYAVHAAHARHLSAYTARGDAQQEELEECAAAHTLLLGKLKALRGAHAAPPWGPPPPPSAPAPLVPMGRLGLCAYWAVLSAVFQFTPLEAYTEELARVRRGGGGRSLSCNEGDCGGGGGGCGGADSCAPRGVTAAVLLQVADFLASWPDAPQIVPPPPPQQPGQQQQSLPEQAPCVPSASECALALYKECIALMGQAAADVTPAARRSVSSSGSGSPHSGGGNSNGSRCWCSGSGAGAAAAAAAQQQQHMVAALKGLGRCLCAAGRAAEGLRRYRRAMALEQGALGQAHAQTLASLAEHAALCAALPPPAARRAWGEALALARSAWGARSAEAADALHALADLALSAAAALPASPRAGEWLHKALAADEFVLGAAHHPALAAAQAAAAAAAAEAEPAAHALQAARELAARSAPSTRAADAEALLRRALALRRRLCGAASADAADGAFALAEHLTRHARTEAAAAAAAELLEQVVAARTAALGASHRSTLEAREALYAAREATLSLCDDAP</sequence>
<evidence type="ECO:0000313" key="2">
    <source>
        <dbReference type="EMBL" id="KAG5178916.1"/>
    </source>
</evidence>